<feature type="transmembrane region" description="Helical" evidence="10">
    <location>
        <begin position="640"/>
        <end position="658"/>
    </location>
</feature>
<evidence type="ECO:0000256" key="2">
    <source>
        <dbReference type="ARBA" id="ARBA00006012"/>
    </source>
</evidence>
<feature type="transmembrane region" description="Helical" evidence="10">
    <location>
        <begin position="670"/>
        <end position="690"/>
    </location>
</feature>
<keyword evidence="7 10" id="KW-1133">Transmembrane helix</keyword>
<feature type="transmembrane region" description="Helical" evidence="10">
    <location>
        <begin position="1229"/>
        <end position="1247"/>
    </location>
</feature>
<feature type="transmembrane region" description="Helical" evidence="10">
    <location>
        <begin position="563"/>
        <end position="584"/>
    </location>
</feature>
<evidence type="ECO:0000256" key="7">
    <source>
        <dbReference type="ARBA" id="ARBA00022989"/>
    </source>
</evidence>
<evidence type="ECO:0000313" key="13">
    <source>
        <dbReference type="Proteomes" id="UP000383932"/>
    </source>
</evidence>
<dbReference type="EMBL" id="SSOP01000027">
    <property type="protein sequence ID" value="KAB5593959.1"/>
    <property type="molecule type" value="Genomic_DNA"/>
</dbReference>
<feature type="transmembrane region" description="Helical" evidence="10">
    <location>
        <begin position="1463"/>
        <end position="1484"/>
    </location>
</feature>
<feature type="transmembrane region" description="Helical" evidence="10">
    <location>
        <begin position="1308"/>
        <end position="1326"/>
    </location>
</feature>
<feature type="transmembrane region" description="Helical" evidence="10">
    <location>
        <begin position="1338"/>
        <end position="1359"/>
    </location>
</feature>
<dbReference type="InterPro" id="IPR034003">
    <property type="entry name" value="ABCG_PDR_2"/>
</dbReference>
<feature type="transmembrane region" description="Helical" evidence="10">
    <location>
        <begin position="1268"/>
        <end position="1288"/>
    </location>
</feature>
<reference evidence="12 13" key="1">
    <citation type="journal article" date="2019" name="Fungal Biol. Biotechnol.">
        <title>Draft genome sequence of fastidious pathogen Ceratobasidium theobromae, which causes vascular-streak dieback in Theobroma cacao.</title>
        <authorList>
            <person name="Ali S.S."/>
            <person name="Asman A."/>
            <person name="Shao J."/>
            <person name="Firmansyah A.P."/>
            <person name="Susilo A.W."/>
            <person name="Rosmana A."/>
            <person name="McMahon P."/>
            <person name="Junaid M."/>
            <person name="Guest D."/>
            <person name="Kheng T.Y."/>
            <person name="Meinhardt L.W."/>
            <person name="Bailey B.A."/>
        </authorList>
    </citation>
    <scope>NUCLEOTIDE SEQUENCE [LARGE SCALE GENOMIC DNA]</scope>
    <source>
        <strain evidence="12 13">CT2</strain>
    </source>
</reference>
<feature type="compositionally biased region" description="Polar residues" evidence="9">
    <location>
        <begin position="820"/>
        <end position="838"/>
    </location>
</feature>
<dbReference type="Pfam" id="PF00005">
    <property type="entry name" value="ABC_tran"/>
    <property type="match status" value="2"/>
</dbReference>
<dbReference type="InterPro" id="IPR013525">
    <property type="entry name" value="ABC2_TM"/>
</dbReference>
<dbReference type="PROSITE" id="PS50893">
    <property type="entry name" value="ABC_TRANSPORTER_2"/>
    <property type="match status" value="2"/>
</dbReference>
<feature type="domain" description="ABC transporter" evidence="11">
    <location>
        <begin position="856"/>
        <end position="1105"/>
    </location>
</feature>
<dbReference type="InterPro" id="IPR029481">
    <property type="entry name" value="ABC_trans_N"/>
</dbReference>
<comment type="similarity">
    <text evidence="2">Belongs to the ABC transporter superfamily. ABCG family. PDR (TC 3.A.1.205) subfamily.</text>
</comment>
<feature type="transmembrane region" description="Helical" evidence="10">
    <location>
        <begin position="1196"/>
        <end position="1217"/>
    </location>
</feature>
<dbReference type="InterPro" id="IPR003439">
    <property type="entry name" value="ABC_transporter-like_ATP-bd"/>
</dbReference>
<keyword evidence="5" id="KW-0547">Nucleotide-binding</keyword>
<dbReference type="Gene3D" id="3.40.50.300">
    <property type="entry name" value="P-loop containing nucleotide triphosphate hydrolases"/>
    <property type="match status" value="2"/>
</dbReference>
<evidence type="ECO:0000256" key="5">
    <source>
        <dbReference type="ARBA" id="ARBA00022741"/>
    </source>
</evidence>
<dbReference type="PROSITE" id="PS00211">
    <property type="entry name" value="ABC_TRANSPORTER_1"/>
    <property type="match status" value="1"/>
</dbReference>
<keyword evidence="6" id="KW-0067">ATP-binding</keyword>
<evidence type="ECO:0000256" key="6">
    <source>
        <dbReference type="ARBA" id="ARBA00022840"/>
    </source>
</evidence>
<evidence type="ECO:0000256" key="1">
    <source>
        <dbReference type="ARBA" id="ARBA00004141"/>
    </source>
</evidence>
<dbReference type="Pfam" id="PF14510">
    <property type="entry name" value="ABC_trans_N"/>
    <property type="match status" value="1"/>
</dbReference>
<organism evidence="12 13">
    <name type="scientific">Ceratobasidium theobromae</name>
    <dbReference type="NCBI Taxonomy" id="1582974"/>
    <lineage>
        <taxon>Eukaryota</taxon>
        <taxon>Fungi</taxon>
        <taxon>Dikarya</taxon>
        <taxon>Basidiomycota</taxon>
        <taxon>Agaricomycotina</taxon>
        <taxon>Agaricomycetes</taxon>
        <taxon>Cantharellales</taxon>
        <taxon>Ceratobasidiaceae</taxon>
        <taxon>Ceratobasidium</taxon>
    </lineage>
</organism>
<dbReference type="CDD" id="cd03233">
    <property type="entry name" value="ABCG_PDR_domain1"/>
    <property type="match status" value="1"/>
</dbReference>
<dbReference type="InterPro" id="IPR043926">
    <property type="entry name" value="ABCG_dom"/>
</dbReference>
<keyword evidence="4 10" id="KW-0812">Transmembrane</keyword>
<keyword evidence="8 10" id="KW-0472">Membrane</keyword>
<dbReference type="InterPro" id="IPR017871">
    <property type="entry name" value="ABC_transporter-like_CS"/>
</dbReference>
<dbReference type="InterPro" id="IPR027417">
    <property type="entry name" value="P-loop_NTPase"/>
</dbReference>
<dbReference type="OrthoDB" id="245989at2759"/>
<feature type="compositionally biased region" description="Basic and acidic residues" evidence="9">
    <location>
        <begin position="842"/>
        <end position="852"/>
    </location>
</feature>
<dbReference type="CDD" id="cd03232">
    <property type="entry name" value="ABCG_PDR_domain2"/>
    <property type="match status" value="1"/>
</dbReference>
<dbReference type="SMART" id="SM00382">
    <property type="entry name" value="AAA"/>
    <property type="match status" value="2"/>
</dbReference>
<dbReference type="GO" id="GO:0016020">
    <property type="term" value="C:membrane"/>
    <property type="evidence" value="ECO:0007669"/>
    <property type="project" value="UniProtKB-SubCell"/>
</dbReference>
<evidence type="ECO:0000256" key="8">
    <source>
        <dbReference type="ARBA" id="ARBA00023136"/>
    </source>
</evidence>
<gene>
    <name evidence="12" type="ORF">CTheo_2560</name>
</gene>
<feature type="domain" description="ABC transporter" evidence="11">
    <location>
        <begin position="171"/>
        <end position="419"/>
    </location>
</feature>
<dbReference type="InterPro" id="IPR010929">
    <property type="entry name" value="PDR_CDR_ABC"/>
</dbReference>
<dbReference type="Proteomes" id="UP000383932">
    <property type="component" value="Unassembled WGS sequence"/>
</dbReference>
<keyword evidence="13" id="KW-1185">Reference proteome</keyword>
<protein>
    <submittedName>
        <fullName evidence="12">Brefeldin A resistance protein</fullName>
    </submittedName>
</protein>
<dbReference type="GO" id="GO:0016887">
    <property type="term" value="F:ATP hydrolysis activity"/>
    <property type="evidence" value="ECO:0007669"/>
    <property type="project" value="InterPro"/>
</dbReference>
<dbReference type="InterPro" id="IPR003593">
    <property type="entry name" value="AAA+_ATPase"/>
</dbReference>
<feature type="transmembrane region" description="Helical" evidence="10">
    <location>
        <begin position="527"/>
        <end position="551"/>
    </location>
</feature>
<evidence type="ECO:0000256" key="4">
    <source>
        <dbReference type="ARBA" id="ARBA00022692"/>
    </source>
</evidence>
<dbReference type="Pfam" id="PF19055">
    <property type="entry name" value="ABC2_membrane_7"/>
    <property type="match status" value="1"/>
</dbReference>
<dbReference type="GO" id="GO:0005524">
    <property type="term" value="F:ATP binding"/>
    <property type="evidence" value="ECO:0007669"/>
    <property type="project" value="UniProtKB-KW"/>
</dbReference>
<dbReference type="InterPro" id="IPR034001">
    <property type="entry name" value="ABCG_PDR_1"/>
</dbReference>
<dbReference type="Pfam" id="PF06422">
    <property type="entry name" value="PDR_CDR"/>
    <property type="match status" value="2"/>
</dbReference>
<name>A0A5N5QQN7_9AGAM</name>
<dbReference type="GO" id="GO:0140359">
    <property type="term" value="F:ABC-type transporter activity"/>
    <property type="evidence" value="ECO:0007669"/>
    <property type="project" value="InterPro"/>
</dbReference>
<feature type="transmembrane region" description="Helical" evidence="10">
    <location>
        <begin position="605"/>
        <end position="628"/>
    </location>
</feature>
<dbReference type="Pfam" id="PF01061">
    <property type="entry name" value="ABC2_membrane"/>
    <property type="match status" value="2"/>
</dbReference>
<accession>A0A5N5QQN7</accession>
<keyword evidence="3" id="KW-0813">Transport</keyword>
<evidence type="ECO:0000256" key="3">
    <source>
        <dbReference type="ARBA" id="ARBA00022448"/>
    </source>
</evidence>
<comment type="caution">
    <text evidence="12">The sequence shown here is derived from an EMBL/GenBank/DDBJ whole genome shotgun (WGS) entry which is preliminary data.</text>
</comment>
<evidence type="ECO:0000256" key="9">
    <source>
        <dbReference type="SAM" id="MobiDB-lite"/>
    </source>
</evidence>
<feature type="transmembrane region" description="Helical" evidence="10">
    <location>
        <begin position="776"/>
        <end position="796"/>
    </location>
</feature>
<dbReference type="FunFam" id="3.40.50.300:FF:000054">
    <property type="entry name" value="ABC multidrug transporter atrF"/>
    <property type="match status" value="1"/>
</dbReference>
<feature type="region of interest" description="Disordered" evidence="9">
    <location>
        <begin position="83"/>
        <end position="105"/>
    </location>
</feature>
<evidence type="ECO:0000313" key="12">
    <source>
        <dbReference type="EMBL" id="KAB5593959.1"/>
    </source>
</evidence>
<sequence>MVIGCGEAGNVFPIAEVRLRAEGISSADGCGVSHFLPTLTFPLILDWGNMDSKRPIPARTDTVPADYFDHEGCAALDRTLSRISQRTREQPQETTTPDHSSGLGTLVENGAEEEKFDFESRLRNALDRMDEEGIKKRDLGVGFVDLTVRGLGAAAKYQDTVLSMISPSAWLQKLNEMRHPPVKDILTDFTGVVRSGEMLLVLGSPGSGCSTFLKVLANQRQGYHEINGEVSYDGMQPGHLARHYRGDVGYSPEDDTHFPSLTVQDTLTVAAKMRAPQARIYNTSRADFIQGMVETLATVFGLRHTFKTPVGDHTIRGVSGGEKKRVSIAEMLATRVRIGCWDNSTRGLDSSTALEFVRALRIATDVGRATTVVTIYQASESLYKLFDKVCIIYAGRQIYFGSAERARQYFIDMGWEPAPRQTTADFLVAVTDPLARTARPGWENRVPRTPEEFVAYWNKSQEGQANRADAESYLRAPEFGAKGISYKESARAERAKTANHKSAYTVSLAMQVRGIMLRRLQILRGDMAAQIVMNVVFMIQAVIMGSVFLNMSVATSAYFSRGGVLFFAVLFGALSGMAEIAAMYSQRPMVARHQKAAMYHPFVEALALTVVDIPITFVTQTLFGIILYWMTGLQRDASKFFIFILLTFFMTLTMKSFFRALAASFSRESTAQAVAGIGTLVLVLYTGYTIPNPSMIGALKWLTWINPVRYGFEALLVNEFHGLRGECSQFVPSGSGYENIGIENQVCTTVGSVPGQTFVDGDAFVAASYNYYYKNLWRNFGIVIAFWLAFVAWFLAGTERAGHTSSGATQLVFRRGAHITSSDASKSNDTEQGSTPTGTAVEKQKDQTKAAQDKLTKTSSVFSWYHMNYDVEVGGKTRRLLDDVSGFVAPGKMTALMGESGAGKTTLLNALAERISMGVITGDRFVNGNPLPKDFAAQTGYVQQMDIHLESTTVREALMFSAQLRQPASVPMEEKRAYVEEVIRMCEMESYADAIVGIVGEGLNVEQRKRLTIGVELAAKPQLLLFLDEPTSGLDSQSAWAIIKFLRSLAEQGQAILCTIHQPSSELFQSFDRLLLLRKGGQTCYFGDLGENSSTLISYFERNGARKCQSDENPAEYMLDVIGAGATASSDIDWHTTWKQAPESTNLEQELVKMHAEGRNKGAATEKNVSEYATGYMNQLSALMRRGFRHYARNPIYIMSKIVLNVASGLFIGFTFFKANNSIQGSQNKLFAIFMSTIPAASLSNQLQVQFINFRNIYEQREKQSKMYSWVPMIATSILVELPYNIFGSSLYYLCWYWTVGYSSVADRAGYTFLLLCVCFPLYYTTFSQAVAAMSPNVMIAGLLFSFFFSFTMNFNGVLQPFSQLIPFWHWMYRLSPLTYLIEGLLVNGIGKMDLQCSETEIQTIIPPSGLTCQSYMNEYITKAGGYLLNPSDSSNCRFCPQNTTDTYLLSLNMSYSHRWRDIGIMLAFAGFNVALVFVCTYVFRIHRGNPLAGLRRKVAKK</sequence>
<dbReference type="SUPFAM" id="SSF52540">
    <property type="entry name" value="P-loop containing nucleoside triphosphate hydrolases"/>
    <property type="match status" value="2"/>
</dbReference>
<comment type="subcellular location">
    <subcellularLocation>
        <location evidence="1">Membrane</location>
        <topology evidence="1">Multi-pass membrane protein</topology>
    </subcellularLocation>
</comment>
<proteinExistence type="inferred from homology"/>
<feature type="region of interest" description="Disordered" evidence="9">
    <location>
        <begin position="820"/>
        <end position="852"/>
    </location>
</feature>
<dbReference type="PANTHER" id="PTHR19241">
    <property type="entry name" value="ATP-BINDING CASSETTE TRANSPORTER"/>
    <property type="match status" value="1"/>
</dbReference>
<evidence type="ECO:0000259" key="11">
    <source>
        <dbReference type="PROSITE" id="PS50893"/>
    </source>
</evidence>
<evidence type="ECO:0000256" key="10">
    <source>
        <dbReference type="SAM" id="Phobius"/>
    </source>
</evidence>